<keyword evidence="4" id="KW-1185">Reference proteome</keyword>
<feature type="binding site" evidence="1">
    <location>
        <position position="504"/>
    </location>
    <ligand>
        <name>Mg(2+)</name>
        <dbReference type="ChEBI" id="CHEBI:18420"/>
    </ligand>
</feature>
<dbReference type="GO" id="GO:0046872">
    <property type="term" value="F:metal ion binding"/>
    <property type="evidence" value="ECO:0007669"/>
    <property type="project" value="UniProtKB-UniRule"/>
</dbReference>
<dbReference type="SUPFAM" id="SSF51658">
    <property type="entry name" value="Xylose isomerase-like"/>
    <property type="match status" value="1"/>
</dbReference>
<dbReference type="Proteomes" id="UP000580474">
    <property type="component" value="Unassembled WGS sequence"/>
</dbReference>
<dbReference type="Pfam" id="PF00903">
    <property type="entry name" value="Glyoxalase"/>
    <property type="match status" value="1"/>
</dbReference>
<comment type="caution">
    <text evidence="3">The sequence shown here is derived from an EMBL/GenBank/DDBJ whole genome shotgun (WGS) entry which is preliminary data.</text>
</comment>
<dbReference type="InterPro" id="IPR043700">
    <property type="entry name" value="DSD"/>
</dbReference>
<dbReference type="PANTHER" id="PTHR12110:SF21">
    <property type="entry name" value="XYLOSE ISOMERASE-LIKE TIM BARREL DOMAIN-CONTAINING PROTEIN"/>
    <property type="match status" value="1"/>
</dbReference>
<evidence type="ECO:0000313" key="3">
    <source>
        <dbReference type="EMBL" id="MBB5072759.1"/>
    </source>
</evidence>
<feature type="binding site" evidence="1">
    <location>
        <position position="172"/>
    </location>
    <ligand>
        <name>a divalent metal cation</name>
        <dbReference type="ChEBI" id="CHEBI:60240"/>
        <note>catalytic</note>
    </ligand>
</feature>
<dbReference type="InterPro" id="IPR004360">
    <property type="entry name" value="Glyas_Fos-R_dOase_dom"/>
</dbReference>
<comment type="function">
    <text evidence="1">Catalyzes the conversion of 3-dehydroshikimate to protocatechuate (3,4-dihydroxybenzoate), a common intermediate of quinate and shikimate degradation pathways.</text>
</comment>
<dbReference type="EC" id="4.2.1.118" evidence="1"/>
<dbReference type="Gene3D" id="3.20.20.150">
    <property type="entry name" value="Divalent-metal-dependent TIM barrel enzymes"/>
    <property type="match status" value="1"/>
</dbReference>
<evidence type="ECO:0000259" key="2">
    <source>
        <dbReference type="PROSITE" id="PS51819"/>
    </source>
</evidence>
<dbReference type="UniPathway" id="UPA00088"/>
<dbReference type="InterPro" id="IPR013022">
    <property type="entry name" value="Xyl_isomerase-like_TIM-brl"/>
</dbReference>
<keyword evidence="3" id="KW-0223">Dioxygenase</keyword>
<feature type="binding site" evidence="1">
    <location>
        <position position="198"/>
    </location>
    <ligand>
        <name>a divalent metal cation</name>
        <dbReference type="ChEBI" id="CHEBI:60240"/>
        <note>catalytic</note>
    </ligand>
</feature>
<feature type="binding site" evidence="1">
    <location>
        <position position="584"/>
    </location>
    <ligand>
        <name>Mg(2+)</name>
        <dbReference type="ChEBI" id="CHEBI:18420"/>
    </ligand>
</feature>
<comment type="cofactor">
    <cofactor evidence="1">
        <name>a divalent metal cation</name>
        <dbReference type="ChEBI" id="CHEBI:60240"/>
    </cofactor>
</comment>
<name>A0A840NU14_9PSEU</name>
<evidence type="ECO:0000313" key="4">
    <source>
        <dbReference type="Proteomes" id="UP000580474"/>
    </source>
</evidence>
<protein>
    <recommendedName>
        <fullName evidence="1">3-dehydroshikimate dehydratase</fullName>
        <shortName evidence="1">DSD</shortName>
        <ecNumber evidence="1">4.2.1.118</ecNumber>
    </recommendedName>
</protein>
<feature type="domain" description="VOC" evidence="2">
    <location>
        <begin position="431"/>
        <end position="575"/>
    </location>
</feature>
<dbReference type="RefSeq" id="WP_184484320.1">
    <property type="nucleotide sequence ID" value="NZ_JACHIV010000001.1"/>
</dbReference>
<accession>A0A840NU14</accession>
<organism evidence="3 4">
    <name type="scientific">Saccharopolyspora gloriosae</name>
    <dbReference type="NCBI Taxonomy" id="455344"/>
    <lineage>
        <taxon>Bacteria</taxon>
        <taxon>Bacillati</taxon>
        <taxon>Actinomycetota</taxon>
        <taxon>Actinomycetes</taxon>
        <taxon>Pseudonocardiales</taxon>
        <taxon>Pseudonocardiaceae</taxon>
        <taxon>Saccharopolyspora</taxon>
    </lineage>
</organism>
<keyword evidence="3" id="KW-0670">Pyruvate</keyword>
<feature type="binding site" evidence="1">
    <location>
        <position position="141"/>
    </location>
    <ligand>
        <name>a divalent metal cation</name>
        <dbReference type="ChEBI" id="CHEBI:60240"/>
        <note>catalytic</note>
    </ligand>
</feature>
<dbReference type="GO" id="GO:0046565">
    <property type="term" value="F:3-dehydroshikimate dehydratase activity"/>
    <property type="evidence" value="ECO:0007669"/>
    <property type="project" value="UniProtKB-UniRule"/>
</dbReference>
<dbReference type="GO" id="GO:0046279">
    <property type="term" value="P:3,4-dihydroxybenzoate biosynthetic process"/>
    <property type="evidence" value="ECO:0007669"/>
    <property type="project" value="UniProtKB-UniRule"/>
</dbReference>
<comment type="catalytic activity">
    <reaction evidence="1">
        <text>3-dehydroshikimate = 3,4-dihydroxybenzoate + H2O</text>
        <dbReference type="Rhea" id="RHEA:24848"/>
        <dbReference type="ChEBI" id="CHEBI:15377"/>
        <dbReference type="ChEBI" id="CHEBI:16630"/>
        <dbReference type="ChEBI" id="CHEBI:36241"/>
        <dbReference type="EC" id="4.2.1.118"/>
    </reaction>
</comment>
<dbReference type="Pfam" id="PF14696">
    <property type="entry name" value="Glyoxalase_5"/>
    <property type="match status" value="1"/>
</dbReference>
<reference evidence="3 4" key="1">
    <citation type="submission" date="2020-08" db="EMBL/GenBank/DDBJ databases">
        <title>Sequencing the genomes of 1000 actinobacteria strains.</title>
        <authorList>
            <person name="Klenk H.-P."/>
        </authorList>
    </citation>
    <scope>NUCLEOTIDE SEQUENCE [LARGE SCALE GENOMIC DNA]</scope>
    <source>
        <strain evidence="3 4">DSM 45582</strain>
    </source>
</reference>
<keyword evidence="3" id="KW-0560">Oxidoreductase</keyword>
<evidence type="ECO:0000256" key="1">
    <source>
        <dbReference type="HAMAP-Rule" id="MF_02238"/>
    </source>
</evidence>
<feature type="binding site" evidence="1">
    <location>
        <position position="246"/>
    </location>
    <ligand>
        <name>a divalent metal cation</name>
        <dbReference type="ChEBI" id="CHEBI:60240"/>
        <note>catalytic</note>
    </ligand>
</feature>
<dbReference type="EMBL" id="JACHIV010000001">
    <property type="protein sequence ID" value="MBB5072759.1"/>
    <property type="molecule type" value="Genomic_DNA"/>
</dbReference>
<dbReference type="InterPro" id="IPR036237">
    <property type="entry name" value="Xyl_isomerase-like_sf"/>
</dbReference>
<dbReference type="AlphaFoldDB" id="A0A840NU14"/>
<dbReference type="InterPro" id="IPR037523">
    <property type="entry name" value="VOC_core"/>
</dbReference>
<dbReference type="HAMAP" id="MF_02238">
    <property type="entry name" value="DSD"/>
    <property type="match status" value="1"/>
</dbReference>
<comment type="similarity">
    <text evidence="1">Belongs to the bacterial two-domain DSD family.</text>
</comment>
<dbReference type="SUPFAM" id="SSF54593">
    <property type="entry name" value="Glyoxalase/Bleomycin resistance protein/Dihydroxybiphenyl dioxygenase"/>
    <property type="match status" value="1"/>
</dbReference>
<dbReference type="PANTHER" id="PTHR12110">
    <property type="entry name" value="HYDROXYPYRUVATE ISOMERASE"/>
    <property type="match status" value="1"/>
</dbReference>
<dbReference type="PROSITE" id="PS51819">
    <property type="entry name" value="VOC"/>
    <property type="match status" value="1"/>
</dbReference>
<feature type="binding site" evidence="1">
    <location>
        <position position="434"/>
    </location>
    <ligand>
        <name>Mg(2+)</name>
        <dbReference type="ChEBI" id="CHEBI:18420"/>
    </ligand>
</feature>
<dbReference type="InterPro" id="IPR029068">
    <property type="entry name" value="Glyas_Bleomycin-R_OHBP_Dase"/>
</dbReference>
<dbReference type="GO" id="GO:0051213">
    <property type="term" value="F:dioxygenase activity"/>
    <property type="evidence" value="ECO:0007669"/>
    <property type="project" value="UniProtKB-KW"/>
</dbReference>
<gene>
    <name evidence="3" type="ORF">BJ969_005847</name>
</gene>
<keyword evidence="1" id="KW-0456">Lyase</keyword>
<dbReference type="InterPro" id="IPR050312">
    <property type="entry name" value="IolE/XylAMocC-like"/>
</dbReference>
<keyword evidence="1" id="KW-0479">Metal-binding</keyword>
<sequence>MSTPPAERARSIATVCLSGSLEDKLTAASAAGFAGVEIFENDLIASAASPERVRERCAELGLSIDLYQPFRDFEAVPGDVLRANLRRAEHKFDLMARLGADTVLVCSSVSPDSVDDDDLAAEQLRELAELAAGRGIRVCYEALAWGRFVNTYEHAWRIVRRADHPALGVCLDSFHILSRGGDLTTIRTIPAERLFFLQLADAPRLNMDLLQWSRHHRLFPGQGEFDLAEFVGTVLAAGYAGPLSLEVFNDVFRQADPGPAAVDAMRSLLALEESVAAPAPALPAPPELSGPAFVELGADESSGERLNSTLAALGFRSAGWHRSKPVRLWQQGAARILVNTAPDQPEHRGGGALAAIGVHSADPPASTRRAEGLLAPVLPRSARPDEADLSSVAAPDGTALLFCRTDADRDAGWLGDFGASEPEAPAAGVTGIDHVALTQPFDHFDEAILFYRSVLGLRPAPPVEFAAPFGLVRSRMVLDRDETVRIALDSAVLRRGPWAPGVRHPQCVALSSDDVFASARAMRERGAAVVAIPDNYYDDLDARLRLAPDLLAALREHSVLYDRDGDGEYLHFSVAVPGSRVFFEIVQRTNGYRGRGEINAPVRMAAHRRRRLEAQ</sequence>
<dbReference type="Gene3D" id="3.10.180.10">
    <property type="entry name" value="2,3-Dihydroxybiphenyl 1,2-Dioxygenase, domain 1"/>
    <property type="match status" value="2"/>
</dbReference>
<proteinExistence type="inferred from homology"/>
<dbReference type="Pfam" id="PF01261">
    <property type="entry name" value="AP_endonuc_2"/>
    <property type="match status" value="1"/>
</dbReference>
<comment type="pathway">
    <text evidence="1">Aromatic compound metabolism; 3,4-dihydroxybenzoate biosynthesis.</text>
</comment>